<feature type="binding site" evidence="4">
    <location>
        <position position="106"/>
    </location>
    <ligand>
        <name>a divalent metal cation</name>
        <dbReference type="ChEBI" id="CHEBI:60240"/>
        <label>1</label>
    </ligand>
</feature>
<feature type="binding site" evidence="4">
    <location>
        <position position="67"/>
    </location>
    <ligand>
        <name>a divalent metal cation</name>
        <dbReference type="ChEBI" id="CHEBI:60240"/>
        <label>1</label>
    </ligand>
</feature>
<proteinExistence type="inferred from homology"/>
<dbReference type="AlphaFoldDB" id="A0A916JYF1"/>
<feature type="binding site" evidence="4">
    <location>
        <position position="233"/>
    </location>
    <ligand>
        <name>a divalent metal cation</name>
        <dbReference type="ChEBI" id="CHEBI:60240"/>
        <label>1</label>
    </ligand>
</feature>
<evidence type="ECO:0000256" key="1">
    <source>
        <dbReference type="ARBA" id="ARBA00006964"/>
    </source>
</evidence>
<accession>A0A916JYF1</accession>
<comment type="subunit">
    <text evidence="2">Homohexamer.</text>
</comment>
<dbReference type="NCBIfam" id="TIGR00486">
    <property type="entry name" value="YbgI_SA1388"/>
    <property type="match status" value="1"/>
</dbReference>
<protein>
    <recommendedName>
        <fullName evidence="3">GTP cyclohydrolase 1 type 2 homolog</fullName>
    </recommendedName>
</protein>
<dbReference type="RefSeq" id="WP_218114983.1">
    <property type="nucleotide sequence ID" value="NZ_CAJVAP010000013.1"/>
</dbReference>
<dbReference type="GO" id="GO:0005737">
    <property type="term" value="C:cytoplasm"/>
    <property type="evidence" value="ECO:0007669"/>
    <property type="project" value="TreeGrafter"/>
</dbReference>
<sequence length="271" mass="28437">MREHTLADLRRVAESFWPVGTAESWDRVGLVTGRDDAPLRRVLLAVDAVRATVDEALDWEADVLLTHHPLLLRGVHTVAEDTAKGALLASLIRGDCALLAAHTNADAPEGGVSDVLAERLGLVDAEPLEPGSDPSAGIGRVGELGESLTLRAFAERIAAVLPGTVSGVRVAGDPARTISRVALCGGAGDGFLGHPLVLGADVYVTSDLRHHPAQESAEQSLVSGGPALVDISHWAAESLWLQGAADRLATELPGVEFRVSSVRTDPWTFAV</sequence>
<evidence type="ECO:0000313" key="5">
    <source>
        <dbReference type="EMBL" id="CAG7610901.1"/>
    </source>
</evidence>
<feature type="binding site" evidence="4">
    <location>
        <position position="68"/>
    </location>
    <ligand>
        <name>a divalent metal cation</name>
        <dbReference type="ChEBI" id="CHEBI:60240"/>
        <label>1</label>
    </ligand>
</feature>
<comment type="similarity">
    <text evidence="1">Belongs to the GTP cyclohydrolase I type 2/NIF3 family.</text>
</comment>
<dbReference type="Pfam" id="PF01784">
    <property type="entry name" value="DUF34_NIF3"/>
    <property type="match status" value="1"/>
</dbReference>
<dbReference type="GO" id="GO:0046872">
    <property type="term" value="F:metal ion binding"/>
    <property type="evidence" value="ECO:0007669"/>
    <property type="project" value="UniProtKB-KW"/>
</dbReference>
<dbReference type="EMBL" id="CAJVAP010000013">
    <property type="protein sequence ID" value="CAG7610901.1"/>
    <property type="molecule type" value="Genomic_DNA"/>
</dbReference>
<name>A0A916JYF1_9MICO</name>
<dbReference type="PANTHER" id="PTHR13799:SF14">
    <property type="entry name" value="GTP CYCLOHYDROLASE 1 TYPE 2 HOMOLOG"/>
    <property type="match status" value="1"/>
</dbReference>
<evidence type="ECO:0000256" key="3">
    <source>
        <dbReference type="ARBA" id="ARBA00022112"/>
    </source>
</evidence>
<evidence type="ECO:0000256" key="2">
    <source>
        <dbReference type="ARBA" id="ARBA00011643"/>
    </source>
</evidence>
<keyword evidence="4" id="KW-0479">Metal-binding</keyword>
<dbReference type="FunFam" id="3.40.1390.30:FF:000001">
    <property type="entry name" value="GTP cyclohydrolase 1 type 2"/>
    <property type="match status" value="1"/>
</dbReference>
<comment type="caution">
    <text evidence="5">The sequence shown here is derived from an EMBL/GenBank/DDBJ whole genome shotgun (WGS) entry which is preliminary data.</text>
</comment>
<evidence type="ECO:0000256" key="4">
    <source>
        <dbReference type="PIRSR" id="PIRSR602678-1"/>
    </source>
</evidence>
<reference evidence="5" key="1">
    <citation type="submission" date="2021-06" db="EMBL/GenBank/DDBJ databases">
        <authorList>
            <person name="Criscuolo A."/>
        </authorList>
    </citation>
    <scope>NUCLEOTIDE SEQUENCE</scope>
    <source>
        <strain evidence="5">CIP111803</strain>
    </source>
</reference>
<dbReference type="Proteomes" id="UP000693892">
    <property type="component" value="Unassembled WGS sequence"/>
</dbReference>
<feature type="binding site" evidence="4">
    <location>
        <position position="237"/>
    </location>
    <ligand>
        <name>a divalent metal cation</name>
        <dbReference type="ChEBI" id="CHEBI:60240"/>
        <label>1</label>
    </ligand>
</feature>
<keyword evidence="6" id="KW-1185">Reference proteome</keyword>
<evidence type="ECO:0000313" key="6">
    <source>
        <dbReference type="Proteomes" id="UP000693892"/>
    </source>
</evidence>
<dbReference type="InterPro" id="IPR002678">
    <property type="entry name" value="DUF34/NIF3"/>
</dbReference>
<gene>
    <name evidence="5" type="ORF">LEUCIP111803_01366</name>
</gene>
<dbReference type="PANTHER" id="PTHR13799">
    <property type="entry name" value="NGG1 INTERACTING FACTOR 3"/>
    <property type="match status" value="1"/>
</dbReference>
<organism evidence="5 6">
    <name type="scientific">Leucobacter soli</name>
    <dbReference type="NCBI Taxonomy" id="2812850"/>
    <lineage>
        <taxon>Bacteria</taxon>
        <taxon>Bacillati</taxon>
        <taxon>Actinomycetota</taxon>
        <taxon>Actinomycetes</taxon>
        <taxon>Micrococcales</taxon>
        <taxon>Microbacteriaceae</taxon>
        <taxon>Leucobacter</taxon>
    </lineage>
</organism>